<proteinExistence type="predicted"/>
<name>A0AA42J2H1_9FIRM</name>
<dbReference type="Proteomes" id="UP001169242">
    <property type="component" value="Unassembled WGS sequence"/>
</dbReference>
<keyword evidence="4" id="KW-0812">Transmembrane</keyword>
<comment type="caution">
    <text evidence="6">The sequence shown here is derived from an EMBL/GenBank/DDBJ whole genome shotgun (WGS) entry which is preliminary data.</text>
</comment>
<sequence length="727" mass="83276">MNTNLFKEFNKHLCSYFFIIFIPIMALNICYQNYFLDTYKTEVIQQNNNNLNKFQVYFDHKIDLIHKVTSNLTRTPYFSDAYIRHNISSFYDILAELNAIKALDPTFVDIYYYNKNVPNTLYSCNGTYNINTYTQINPNFLNGYANFENKINSISKPIFQAPDDNILASLTPCIEYILPVHNQSAFFVFRINLSFFSDALHNIYDTENASYTYILSDTYELYKNAPPDFSLSLDNLPGTEPSNIQTTYKDHYYISSTSSPTSNLTYMSIVNEALLLAKVRTLSNKFILLNLLILLLGFIIIFVLTNKYYEPIRRLLASLHDFNFNLPKNLDALDQVAVGLDLLDRDNRRLNYEKSLLKLLSGTYKTISSFNMNPAHKDILLKYETYKIITLCPAPSYTLSNEDKQLLRQAKLAPLEGVDLYQVDYTESNMSIWIAFYQTGMDTLLKEALLNLDGALKATLSVPLRLCISHQYTELSGMPYALLECSKLSQHTDCTLHKTLLFYEEVNLQKPVEFSYPEAELSGLQDAITSRNIEKIELFVNILVDYINSLDECNPLLLPLAYTISHVFKKAAKILNITSVTNFDNLSKTNTPFSKALFTEYILTLSKEVIGIIQLHTEPCASSSIQVIIDYINQHYCEYDLSVSFLADHFNLSISNLSHQFKATTSVNVSSYINALRIEKAKQLLCTTSMTITDIATSIGYTQPSSFIRRFKQFTNMTPGEFRAQAK</sequence>
<dbReference type="PANTHER" id="PTHR43280:SF28">
    <property type="entry name" value="HTH-TYPE TRANSCRIPTIONAL ACTIVATOR RHAS"/>
    <property type="match status" value="1"/>
</dbReference>
<feature type="domain" description="HTH araC/xylS-type" evidence="5">
    <location>
        <begin position="626"/>
        <end position="725"/>
    </location>
</feature>
<dbReference type="GO" id="GO:0043565">
    <property type="term" value="F:sequence-specific DNA binding"/>
    <property type="evidence" value="ECO:0007669"/>
    <property type="project" value="InterPro"/>
</dbReference>
<gene>
    <name evidence="6" type="ORF">PBV87_17055</name>
</gene>
<evidence type="ECO:0000256" key="4">
    <source>
        <dbReference type="SAM" id="Phobius"/>
    </source>
</evidence>
<keyword evidence="4" id="KW-1133">Transmembrane helix</keyword>
<dbReference type="RefSeq" id="WP_271013075.1">
    <property type="nucleotide sequence ID" value="NZ_JAQIFT010000061.1"/>
</dbReference>
<evidence type="ECO:0000313" key="7">
    <source>
        <dbReference type="Proteomes" id="UP001169242"/>
    </source>
</evidence>
<reference evidence="6" key="1">
    <citation type="journal article" date="2023" name="Int. J. Syst. Evol. Microbiol.">
        <title>&lt;i&gt;Holtiella tumoricola&lt;/i&gt; gen. nov. sp. nov., isolated from a human clinical sample.</title>
        <authorList>
            <person name="Allen-Vercoe E."/>
            <person name="Daigneault M.C."/>
            <person name="Vancuren S.J."/>
            <person name="Cochrane K."/>
            <person name="O'Neal L.L."/>
            <person name="Sankaranarayanan K."/>
            <person name="Lawson P.A."/>
        </authorList>
    </citation>
    <scope>NUCLEOTIDE SEQUENCE</scope>
    <source>
        <strain evidence="6">CC70A</strain>
    </source>
</reference>
<dbReference type="AlphaFoldDB" id="A0AA42J2H1"/>
<dbReference type="SUPFAM" id="SSF46689">
    <property type="entry name" value="Homeodomain-like"/>
    <property type="match status" value="1"/>
</dbReference>
<evidence type="ECO:0000256" key="2">
    <source>
        <dbReference type="ARBA" id="ARBA00023125"/>
    </source>
</evidence>
<evidence type="ECO:0000256" key="1">
    <source>
        <dbReference type="ARBA" id="ARBA00023015"/>
    </source>
</evidence>
<feature type="transmembrane region" description="Helical" evidence="4">
    <location>
        <begin position="286"/>
        <end position="304"/>
    </location>
</feature>
<dbReference type="EMBL" id="JAQIFT010000061">
    <property type="protein sequence ID" value="MDA3733188.1"/>
    <property type="molecule type" value="Genomic_DNA"/>
</dbReference>
<accession>A0AA42J2H1</accession>
<dbReference type="Gene3D" id="1.10.10.60">
    <property type="entry name" value="Homeodomain-like"/>
    <property type="match status" value="2"/>
</dbReference>
<dbReference type="GO" id="GO:0003700">
    <property type="term" value="F:DNA-binding transcription factor activity"/>
    <property type="evidence" value="ECO:0007669"/>
    <property type="project" value="InterPro"/>
</dbReference>
<protein>
    <submittedName>
        <fullName evidence="6">AraC family transcriptional regulator</fullName>
    </submittedName>
</protein>
<dbReference type="PANTHER" id="PTHR43280">
    <property type="entry name" value="ARAC-FAMILY TRANSCRIPTIONAL REGULATOR"/>
    <property type="match status" value="1"/>
</dbReference>
<keyword evidence="4" id="KW-0472">Membrane</keyword>
<dbReference type="PRINTS" id="PR00032">
    <property type="entry name" value="HTHARAC"/>
</dbReference>
<evidence type="ECO:0000259" key="5">
    <source>
        <dbReference type="PROSITE" id="PS01124"/>
    </source>
</evidence>
<evidence type="ECO:0000256" key="3">
    <source>
        <dbReference type="ARBA" id="ARBA00023163"/>
    </source>
</evidence>
<feature type="transmembrane region" description="Helical" evidence="4">
    <location>
        <begin position="15"/>
        <end position="36"/>
    </location>
</feature>
<dbReference type="Pfam" id="PF12833">
    <property type="entry name" value="HTH_18"/>
    <property type="match status" value="1"/>
</dbReference>
<dbReference type="SMART" id="SM00342">
    <property type="entry name" value="HTH_ARAC"/>
    <property type="match status" value="1"/>
</dbReference>
<dbReference type="InterPro" id="IPR009057">
    <property type="entry name" value="Homeodomain-like_sf"/>
</dbReference>
<keyword evidence="1" id="KW-0805">Transcription regulation</keyword>
<dbReference type="InterPro" id="IPR018060">
    <property type="entry name" value="HTH_AraC"/>
</dbReference>
<keyword evidence="2" id="KW-0238">DNA-binding</keyword>
<keyword evidence="7" id="KW-1185">Reference proteome</keyword>
<dbReference type="PROSITE" id="PS01124">
    <property type="entry name" value="HTH_ARAC_FAMILY_2"/>
    <property type="match status" value="1"/>
</dbReference>
<dbReference type="InterPro" id="IPR018062">
    <property type="entry name" value="HTH_AraC-typ_CS"/>
</dbReference>
<organism evidence="6 7">
    <name type="scientific">Holtiella tumoricola</name>
    <dbReference type="NCBI Taxonomy" id="3018743"/>
    <lineage>
        <taxon>Bacteria</taxon>
        <taxon>Bacillati</taxon>
        <taxon>Bacillota</taxon>
        <taxon>Clostridia</taxon>
        <taxon>Lachnospirales</taxon>
        <taxon>Cellulosilyticaceae</taxon>
        <taxon>Holtiella</taxon>
    </lineage>
</organism>
<dbReference type="InterPro" id="IPR020449">
    <property type="entry name" value="Tscrpt_reg_AraC-type_HTH"/>
</dbReference>
<keyword evidence="3" id="KW-0804">Transcription</keyword>
<dbReference type="PROSITE" id="PS00041">
    <property type="entry name" value="HTH_ARAC_FAMILY_1"/>
    <property type="match status" value="1"/>
</dbReference>
<evidence type="ECO:0000313" key="6">
    <source>
        <dbReference type="EMBL" id="MDA3733188.1"/>
    </source>
</evidence>